<feature type="region of interest" description="Disordered" evidence="1">
    <location>
        <begin position="199"/>
        <end position="221"/>
    </location>
</feature>
<dbReference type="CDD" id="cd06257">
    <property type="entry name" value="DnaJ"/>
    <property type="match status" value="1"/>
</dbReference>
<dbReference type="Pfam" id="PF00226">
    <property type="entry name" value="DnaJ"/>
    <property type="match status" value="1"/>
</dbReference>
<feature type="transmembrane region" description="Helical" evidence="2">
    <location>
        <begin position="139"/>
        <end position="157"/>
    </location>
</feature>
<dbReference type="Proteomes" id="UP000218811">
    <property type="component" value="Unassembled WGS sequence"/>
</dbReference>
<dbReference type="Gene3D" id="1.10.287.110">
    <property type="entry name" value="DnaJ domain"/>
    <property type="match status" value="1"/>
</dbReference>
<evidence type="ECO:0000313" key="5">
    <source>
        <dbReference type="Proteomes" id="UP000218811"/>
    </source>
</evidence>
<dbReference type="PROSITE" id="PS50076">
    <property type="entry name" value="DNAJ_2"/>
    <property type="match status" value="1"/>
</dbReference>
<dbReference type="InterPro" id="IPR001623">
    <property type="entry name" value="DnaJ_domain"/>
</dbReference>
<proteinExistence type="predicted"/>
<dbReference type="STRING" id="742152.A0A2H3J2T8"/>
<dbReference type="OMA" id="SARYNYA"/>
<dbReference type="OrthoDB" id="445556at2759"/>
<evidence type="ECO:0000256" key="2">
    <source>
        <dbReference type="SAM" id="Phobius"/>
    </source>
</evidence>
<dbReference type="AlphaFoldDB" id="A0A2H3J2T8"/>
<keyword evidence="5" id="KW-1185">Reference proteome</keyword>
<evidence type="ECO:0000256" key="1">
    <source>
        <dbReference type="SAM" id="MobiDB-lite"/>
    </source>
</evidence>
<sequence>MQVQRVLVQTRRASTSIHTQFPFPAHAHPSPHEIFHLPVGASQQDIKARYYDLVRAHHPDSPHNRELAAAVRHARFQALTAAYDALRGRAADPIRAELDRRKRFQDARAREMARRRHAEFAHAQPEFAAEADDGWKDRLIIAAGILSLGVGLAPIFWPGLSVADKMHMAASANLAEARREAREYGHERRLQIRRRVREFKEQEAERKQVAELERTESLKER</sequence>
<keyword evidence="2" id="KW-1133">Transmembrane helix</keyword>
<evidence type="ECO:0000259" key="3">
    <source>
        <dbReference type="PROSITE" id="PS50076"/>
    </source>
</evidence>
<keyword evidence="2" id="KW-0472">Membrane</keyword>
<keyword evidence="2" id="KW-0812">Transmembrane</keyword>
<protein>
    <recommendedName>
        <fullName evidence="3">J domain-containing protein</fullName>
    </recommendedName>
</protein>
<organism evidence="4 5">
    <name type="scientific">Wolfiporia cocos (strain MD-104)</name>
    <name type="common">Brown rot fungus</name>
    <dbReference type="NCBI Taxonomy" id="742152"/>
    <lineage>
        <taxon>Eukaryota</taxon>
        <taxon>Fungi</taxon>
        <taxon>Dikarya</taxon>
        <taxon>Basidiomycota</taxon>
        <taxon>Agaricomycotina</taxon>
        <taxon>Agaricomycetes</taxon>
        <taxon>Polyporales</taxon>
        <taxon>Phaeolaceae</taxon>
        <taxon>Wolfiporia</taxon>
    </lineage>
</organism>
<accession>A0A2H3J2T8</accession>
<dbReference type="SUPFAM" id="SSF46565">
    <property type="entry name" value="Chaperone J-domain"/>
    <property type="match status" value="1"/>
</dbReference>
<name>A0A2H3J2T8_WOLCO</name>
<dbReference type="InterPro" id="IPR036869">
    <property type="entry name" value="J_dom_sf"/>
</dbReference>
<dbReference type="SMART" id="SM00271">
    <property type="entry name" value="DnaJ"/>
    <property type="match status" value="1"/>
</dbReference>
<evidence type="ECO:0000313" key="4">
    <source>
        <dbReference type="EMBL" id="PCH36476.1"/>
    </source>
</evidence>
<feature type="domain" description="J" evidence="3">
    <location>
        <begin position="30"/>
        <end position="102"/>
    </location>
</feature>
<dbReference type="EMBL" id="KB467876">
    <property type="protein sequence ID" value="PCH36476.1"/>
    <property type="molecule type" value="Genomic_DNA"/>
</dbReference>
<gene>
    <name evidence="4" type="ORF">WOLCODRAFT_166953</name>
</gene>
<reference evidence="4 5" key="1">
    <citation type="journal article" date="2012" name="Science">
        <title>The Paleozoic origin of enzymatic lignin decomposition reconstructed from 31 fungal genomes.</title>
        <authorList>
            <person name="Floudas D."/>
            <person name="Binder M."/>
            <person name="Riley R."/>
            <person name="Barry K."/>
            <person name="Blanchette R.A."/>
            <person name="Henrissat B."/>
            <person name="Martinez A.T."/>
            <person name="Otillar R."/>
            <person name="Spatafora J.W."/>
            <person name="Yadav J.S."/>
            <person name="Aerts A."/>
            <person name="Benoit I."/>
            <person name="Boyd A."/>
            <person name="Carlson A."/>
            <person name="Copeland A."/>
            <person name="Coutinho P.M."/>
            <person name="de Vries R.P."/>
            <person name="Ferreira P."/>
            <person name="Findley K."/>
            <person name="Foster B."/>
            <person name="Gaskell J."/>
            <person name="Glotzer D."/>
            <person name="Gorecki P."/>
            <person name="Heitman J."/>
            <person name="Hesse C."/>
            <person name="Hori C."/>
            <person name="Igarashi K."/>
            <person name="Jurgens J.A."/>
            <person name="Kallen N."/>
            <person name="Kersten P."/>
            <person name="Kohler A."/>
            <person name="Kuees U."/>
            <person name="Kumar T.K.A."/>
            <person name="Kuo A."/>
            <person name="LaButti K."/>
            <person name="Larrondo L.F."/>
            <person name="Lindquist E."/>
            <person name="Ling A."/>
            <person name="Lombard V."/>
            <person name="Lucas S."/>
            <person name="Lundell T."/>
            <person name="Martin R."/>
            <person name="McLaughlin D.J."/>
            <person name="Morgenstern I."/>
            <person name="Morin E."/>
            <person name="Murat C."/>
            <person name="Nagy L.G."/>
            <person name="Nolan M."/>
            <person name="Ohm R.A."/>
            <person name="Patyshakuliyeva A."/>
            <person name="Rokas A."/>
            <person name="Ruiz-Duenas F.J."/>
            <person name="Sabat G."/>
            <person name="Salamov A."/>
            <person name="Samejima M."/>
            <person name="Schmutz J."/>
            <person name="Slot J.C."/>
            <person name="St John F."/>
            <person name="Stenlid J."/>
            <person name="Sun H."/>
            <person name="Sun S."/>
            <person name="Syed K."/>
            <person name="Tsang A."/>
            <person name="Wiebenga A."/>
            <person name="Young D."/>
            <person name="Pisabarro A."/>
            <person name="Eastwood D.C."/>
            <person name="Martin F."/>
            <person name="Cullen D."/>
            <person name="Grigoriev I.V."/>
            <person name="Hibbett D.S."/>
        </authorList>
    </citation>
    <scope>NUCLEOTIDE SEQUENCE [LARGE SCALE GENOMIC DNA]</scope>
    <source>
        <strain evidence="4 5">MD-104</strain>
    </source>
</reference>